<comment type="catalytic activity">
    <reaction evidence="8">
        <text>L-aspartate(89)-[ribosomal protein uS12]-hydrogen + (sulfur carrier)-SH + AH2 + 2 S-adenosyl-L-methionine = 3-methylsulfanyl-L-aspartate(89)-[ribosomal protein uS12]-hydrogen + (sulfur carrier)-H + 5'-deoxyadenosine + L-methionine + A + S-adenosyl-L-homocysteine + 2 H(+)</text>
        <dbReference type="Rhea" id="RHEA:37087"/>
        <dbReference type="Rhea" id="RHEA-COMP:10460"/>
        <dbReference type="Rhea" id="RHEA-COMP:10461"/>
        <dbReference type="Rhea" id="RHEA-COMP:14737"/>
        <dbReference type="Rhea" id="RHEA-COMP:14739"/>
        <dbReference type="ChEBI" id="CHEBI:13193"/>
        <dbReference type="ChEBI" id="CHEBI:15378"/>
        <dbReference type="ChEBI" id="CHEBI:17319"/>
        <dbReference type="ChEBI" id="CHEBI:17499"/>
        <dbReference type="ChEBI" id="CHEBI:29917"/>
        <dbReference type="ChEBI" id="CHEBI:29961"/>
        <dbReference type="ChEBI" id="CHEBI:57844"/>
        <dbReference type="ChEBI" id="CHEBI:57856"/>
        <dbReference type="ChEBI" id="CHEBI:59789"/>
        <dbReference type="ChEBI" id="CHEBI:64428"/>
        <dbReference type="ChEBI" id="CHEBI:73599"/>
        <dbReference type="EC" id="2.8.4.4"/>
    </reaction>
</comment>
<dbReference type="Pfam" id="PF00919">
    <property type="entry name" value="UPF0004"/>
    <property type="match status" value="1"/>
</dbReference>
<evidence type="ECO:0000313" key="12">
    <source>
        <dbReference type="EMBL" id="PVY44176.1"/>
    </source>
</evidence>
<evidence type="ECO:0000259" key="9">
    <source>
        <dbReference type="PROSITE" id="PS50926"/>
    </source>
</evidence>
<comment type="cofactor">
    <cofactor evidence="8">
        <name>[4Fe-4S] cluster</name>
        <dbReference type="ChEBI" id="CHEBI:49883"/>
    </cofactor>
    <text evidence="8">Binds 2 [4Fe-4S] clusters. One cluster is coordinated with 3 cysteines and an exchangeable S-adenosyl-L-methionine.</text>
</comment>
<evidence type="ECO:0000259" key="10">
    <source>
        <dbReference type="PROSITE" id="PS51449"/>
    </source>
</evidence>
<dbReference type="PROSITE" id="PS51918">
    <property type="entry name" value="RADICAL_SAM"/>
    <property type="match status" value="1"/>
</dbReference>
<dbReference type="Gene3D" id="2.40.50.140">
    <property type="entry name" value="Nucleic acid-binding proteins"/>
    <property type="match status" value="1"/>
</dbReference>
<dbReference type="EC" id="2.8.4.4" evidence="8"/>
<dbReference type="SMART" id="SM00729">
    <property type="entry name" value="Elp3"/>
    <property type="match status" value="1"/>
</dbReference>
<keyword evidence="7 8" id="KW-0411">Iron-sulfur</keyword>
<keyword evidence="12" id="KW-0689">Ribosomal protein</keyword>
<keyword evidence="2 8" id="KW-0963">Cytoplasm</keyword>
<dbReference type="PANTHER" id="PTHR43837">
    <property type="entry name" value="RIBOSOMAL PROTEIN S12 METHYLTHIOTRANSFERASE RIMO"/>
    <property type="match status" value="1"/>
</dbReference>
<keyword evidence="1 8" id="KW-0004">4Fe-4S</keyword>
<dbReference type="AlphaFoldDB" id="A0A2U1B663"/>
<feature type="binding site" evidence="8">
    <location>
        <position position="18"/>
    </location>
    <ligand>
        <name>[4Fe-4S] cluster</name>
        <dbReference type="ChEBI" id="CHEBI:49883"/>
        <label>1</label>
    </ligand>
</feature>
<dbReference type="InterPro" id="IPR013848">
    <property type="entry name" value="Methylthiotransferase_N"/>
</dbReference>
<dbReference type="Pfam" id="PF18693">
    <property type="entry name" value="TRAM_2"/>
    <property type="match status" value="1"/>
</dbReference>
<protein>
    <recommendedName>
        <fullName evidence="8">Ribosomal protein uS12 methylthiotransferase RimO</fullName>
        <shortName evidence="8">uS12 MTTase</shortName>
        <shortName evidence="8">uS12 methylthiotransferase</shortName>
        <ecNumber evidence="8">2.8.4.4</ecNumber>
    </recommendedName>
    <alternativeName>
        <fullName evidence="8">Ribosomal protein uS12 (aspartate-C(3))-methylthiotransferase</fullName>
    </alternativeName>
    <alternativeName>
        <fullName evidence="8">Ribosome maturation factor RimO</fullName>
    </alternativeName>
</protein>
<evidence type="ECO:0000256" key="1">
    <source>
        <dbReference type="ARBA" id="ARBA00022485"/>
    </source>
</evidence>
<dbReference type="SFLD" id="SFLDS00029">
    <property type="entry name" value="Radical_SAM"/>
    <property type="match status" value="1"/>
</dbReference>
<dbReference type="CDD" id="cd01335">
    <property type="entry name" value="Radical_SAM"/>
    <property type="match status" value="1"/>
</dbReference>
<dbReference type="SUPFAM" id="SSF102114">
    <property type="entry name" value="Radical SAM enzymes"/>
    <property type="match status" value="1"/>
</dbReference>
<evidence type="ECO:0000313" key="13">
    <source>
        <dbReference type="Proteomes" id="UP000245466"/>
    </source>
</evidence>
<comment type="subcellular location">
    <subcellularLocation>
        <location evidence="8">Cytoplasm</location>
    </subcellularLocation>
</comment>
<evidence type="ECO:0000256" key="7">
    <source>
        <dbReference type="ARBA" id="ARBA00023014"/>
    </source>
</evidence>
<feature type="binding site" evidence="8">
    <location>
        <position position="155"/>
    </location>
    <ligand>
        <name>[4Fe-4S] cluster</name>
        <dbReference type="ChEBI" id="CHEBI:49883"/>
        <label>2</label>
        <note>4Fe-4S-S-AdoMet</note>
    </ligand>
</feature>
<dbReference type="InterPro" id="IPR005839">
    <property type="entry name" value="Methylthiotransferase"/>
</dbReference>
<dbReference type="InterPro" id="IPR023404">
    <property type="entry name" value="rSAM_horseshoe"/>
</dbReference>
<keyword evidence="6 8" id="KW-0408">Iron</keyword>
<feature type="domain" description="MTTase N-terminal" evidence="10">
    <location>
        <begin position="9"/>
        <end position="124"/>
    </location>
</feature>
<keyword evidence="13" id="KW-1185">Reference proteome</keyword>
<dbReference type="GO" id="GO:0051539">
    <property type="term" value="F:4 iron, 4 sulfur cluster binding"/>
    <property type="evidence" value="ECO:0007669"/>
    <property type="project" value="UniProtKB-UniRule"/>
</dbReference>
<dbReference type="InterPro" id="IPR006638">
    <property type="entry name" value="Elp3/MiaA/NifB-like_rSAM"/>
</dbReference>
<dbReference type="InterPro" id="IPR002792">
    <property type="entry name" value="TRAM_dom"/>
</dbReference>
<dbReference type="PROSITE" id="PS51449">
    <property type="entry name" value="MTTASE_N"/>
    <property type="match status" value="1"/>
</dbReference>
<proteinExistence type="inferred from homology"/>
<evidence type="ECO:0000256" key="4">
    <source>
        <dbReference type="ARBA" id="ARBA00022691"/>
    </source>
</evidence>
<dbReference type="RefSeq" id="WP_116541787.1">
    <property type="nucleotide sequence ID" value="NZ_QEKI01000001.1"/>
</dbReference>
<comment type="similarity">
    <text evidence="8">Belongs to the methylthiotransferase family. RimO subfamily.</text>
</comment>
<dbReference type="GO" id="GO:0006400">
    <property type="term" value="P:tRNA modification"/>
    <property type="evidence" value="ECO:0007669"/>
    <property type="project" value="InterPro"/>
</dbReference>
<dbReference type="InterPro" id="IPR038135">
    <property type="entry name" value="Methylthiotransferase_N_sf"/>
</dbReference>
<dbReference type="GO" id="GO:0103039">
    <property type="term" value="F:protein methylthiotransferase activity"/>
    <property type="evidence" value="ECO:0007669"/>
    <property type="project" value="UniProtKB-EC"/>
</dbReference>
<evidence type="ECO:0000256" key="5">
    <source>
        <dbReference type="ARBA" id="ARBA00022723"/>
    </source>
</evidence>
<keyword evidence="12" id="KW-0687">Ribonucleoprotein</keyword>
<dbReference type="SFLD" id="SFLDF00274">
    <property type="entry name" value="ribosomal_protein_S12_methylth"/>
    <property type="match status" value="1"/>
</dbReference>
<gene>
    <name evidence="8" type="primary">rimO</name>
    <name evidence="12" type="ORF">C8E01_101542</name>
</gene>
<dbReference type="Gene3D" id="3.80.30.20">
    <property type="entry name" value="tm_1862 like domain"/>
    <property type="match status" value="1"/>
</dbReference>
<comment type="caution">
    <text evidence="12">The sequence shown here is derived from an EMBL/GenBank/DDBJ whole genome shotgun (WGS) entry which is preliminary data.</text>
</comment>
<accession>A0A2U1B663</accession>
<dbReference type="OrthoDB" id="9805215at2"/>
<feature type="binding site" evidence="8">
    <location>
        <position position="56"/>
    </location>
    <ligand>
        <name>[4Fe-4S] cluster</name>
        <dbReference type="ChEBI" id="CHEBI:49883"/>
        <label>1</label>
    </ligand>
</feature>
<dbReference type="SFLD" id="SFLDG01082">
    <property type="entry name" value="B12-binding_domain_containing"/>
    <property type="match status" value="1"/>
</dbReference>
<feature type="binding site" evidence="8">
    <location>
        <position position="151"/>
    </location>
    <ligand>
        <name>[4Fe-4S] cluster</name>
        <dbReference type="ChEBI" id="CHEBI:49883"/>
        <label>2</label>
        <note>4Fe-4S-S-AdoMet</note>
    </ligand>
</feature>
<evidence type="ECO:0000256" key="8">
    <source>
        <dbReference type="HAMAP-Rule" id="MF_01865"/>
    </source>
</evidence>
<evidence type="ECO:0000259" key="11">
    <source>
        <dbReference type="PROSITE" id="PS51918"/>
    </source>
</evidence>
<evidence type="ECO:0000256" key="6">
    <source>
        <dbReference type="ARBA" id="ARBA00023004"/>
    </source>
</evidence>
<dbReference type="GO" id="GO:0005840">
    <property type="term" value="C:ribosome"/>
    <property type="evidence" value="ECO:0007669"/>
    <property type="project" value="UniProtKB-KW"/>
</dbReference>
<keyword evidence="5 8" id="KW-0479">Metal-binding</keyword>
<dbReference type="FunFam" id="3.80.30.20:FF:000001">
    <property type="entry name" value="tRNA-2-methylthio-N(6)-dimethylallyladenosine synthase 2"/>
    <property type="match status" value="1"/>
</dbReference>
<dbReference type="PROSITE" id="PS50926">
    <property type="entry name" value="TRAM"/>
    <property type="match status" value="1"/>
</dbReference>
<comment type="function">
    <text evidence="8">Catalyzes the methylthiolation of an aspartic acid residue of ribosomal protein uS12.</text>
</comment>
<dbReference type="SFLD" id="SFLDG01061">
    <property type="entry name" value="methylthiotransferase"/>
    <property type="match status" value="1"/>
</dbReference>
<dbReference type="NCBIfam" id="TIGR01125">
    <property type="entry name" value="30S ribosomal protein S12 methylthiotransferase RimO"/>
    <property type="match status" value="1"/>
</dbReference>
<dbReference type="GO" id="GO:0035599">
    <property type="term" value="F:aspartic acid methylthiotransferase activity"/>
    <property type="evidence" value="ECO:0007669"/>
    <property type="project" value="TreeGrafter"/>
</dbReference>
<feature type="domain" description="Radical SAM core" evidence="11">
    <location>
        <begin position="137"/>
        <end position="367"/>
    </location>
</feature>
<dbReference type="PANTHER" id="PTHR43837:SF1">
    <property type="entry name" value="RIBOSOMAL PROTEIN US12 METHYLTHIOTRANSFERASE RIMO"/>
    <property type="match status" value="1"/>
</dbReference>
<dbReference type="InterPro" id="IPR012340">
    <property type="entry name" value="NA-bd_OB-fold"/>
</dbReference>
<dbReference type="HAMAP" id="MF_01865">
    <property type="entry name" value="MTTase_RimO"/>
    <property type="match status" value="1"/>
</dbReference>
<reference evidence="12 13" key="1">
    <citation type="submission" date="2018-04" db="EMBL/GenBank/DDBJ databases">
        <title>Genomic Encyclopedia of Type Strains, Phase IV (KMG-IV): sequencing the most valuable type-strain genomes for metagenomic binning, comparative biology and taxonomic classification.</title>
        <authorList>
            <person name="Goeker M."/>
        </authorList>
    </citation>
    <scope>NUCLEOTIDE SEQUENCE [LARGE SCALE GENOMIC DNA]</scope>
    <source>
        <strain evidence="12 13">DSM 100231</strain>
    </source>
</reference>
<dbReference type="GO" id="GO:0046872">
    <property type="term" value="F:metal ion binding"/>
    <property type="evidence" value="ECO:0007669"/>
    <property type="project" value="UniProtKB-KW"/>
</dbReference>
<dbReference type="InterPro" id="IPR007197">
    <property type="entry name" value="rSAM"/>
</dbReference>
<evidence type="ECO:0000256" key="3">
    <source>
        <dbReference type="ARBA" id="ARBA00022679"/>
    </source>
</evidence>
<dbReference type="Pfam" id="PF04055">
    <property type="entry name" value="Radical_SAM"/>
    <property type="match status" value="1"/>
</dbReference>
<keyword evidence="3 8" id="KW-0808">Transferase</keyword>
<name>A0A2U1B663_9BACT</name>
<keyword evidence="4 8" id="KW-0949">S-adenosyl-L-methionine</keyword>
<dbReference type="InterPro" id="IPR005840">
    <property type="entry name" value="Ribosomal_uS12_MeSTrfase_RimO"/>
</dbReference>
<dbReference type="EMBL" id="QEKI01000001">
    <property type="protein sequence ID" value="PVY44176.1"/>
    <property type="molecule type" value="Genomic_DNA"/>
</dbReference>
<dbReference type="GO" id="GO:0005829">
    <property type="term" value="C:cytosol"/>
    <property type="evidence" value="ECO:0007669"/>
    <property type="project" value="TreeGrafter"/>
</dbReference>
<dbReference type="InterPro" id="IPR058240">
    <property type="entry name" value="rSAM_sf"/>
</dbReference>
<dbReference type="Gene3D" id="3.40.50.12160">
    <property type="entry name" value="Methylthiotransferase, N-terminal domain"/>
    <property type="match status" value="1"/>
</dbReference>
<feature type="domain" description="TRAM" evidence="9">
    <location>
        <begin position="370"/>
        <end position="437"/>
    </location>
</feature>
<evidence type="ECO:0000256" key="2">
    <source>
        <dbReference type="ARBA" id="ARBA00022490"/>
    </source>
</evidence>
<organism evidence="12 13">
    <name type="scientific">Pontibacter virosus</name>
    <dbReference type="NCBI Taxonomy" id="1765052"/>
    <lineage>
        <taxon>Bacteria</taxon>
        <taxon>Pseudomonadati</taxon>
        <taxon>Bacteroidota</taxon>
        <taxon>Cytophagia</taxon>
        <taxon>Cytophagales</taxon>
        <taxon>Hymenobacteraceae</taxon>
        <taxon>Pontibacter</taxon>
    </lineage>
</organism>
<feature type="binding site" evidence="8">
    <location>
        <position position="158"/>
    </location>
    <ligand>
        <name>[4Fe-4S] cluster</name>
        <dbReference type="ChEBI" id="CHEBI:49883"/>
        <label>2</label>
        <note>4Fe-4S-S-AdoMet</note>
    </ligand>
</feature>
<dbReference type="NCBIfam" id="TIGR00089">
    <property type="entry name" value="MiaB/RimO family radical SAM methylthiotransferase"/>
    <property type="match status" value="1"/>
</dbReference>
<feature type="binding site" evidence="8">
    <location>
        <position position="90"/>
    </location>
    <ligand>
        <name>[4Fe-4S] cluster</name>
        <dbReference type="ChEBI" id="CHEBI:49883"/>
        <label>1</label>
    </ligand>
</feature>
<dbReference type="Proteomes" id="UP000245466">
    <property type="component" value="Unassembled WGS sequence"/>
</dbReference>
<sequence length="437" mass="50109">MKVRSLKKDKVNVITLGCSKNLVDSEVLMGQLRANEFDVAHESANDDSNIIIVNTCGFIDNAKQESIDTILRYAEAKEAGQIDKLYVTGCLSQRYKDSLEAEIPQVDAYFGTLEMPQLLKKLEADYKHELIGERLLTTPSHFAYFKIAEGCNRPCSFCAIPLMRGKHVDRPIEDLVKEAKRLASMGTKELILIAQDLTYYGLQHYGERKLADLLRNLSDVEGIDWIRMQYAYPSQFPMEVFDVMNERENICKYLDMPLQHVSDNMLKTMRRGISKRRTIELVDQIRQRVPGIALRTTLIAGHPGETDQDFQEMYDWVEETRFERLGIFTYSHEDNTHAYTLEDSVPDEVKQERADAIMELQQGISVELNEEKIGKTYKVLFDRKESGYFVGRTQYDSPEVDNEVLVPADSQYVRIGDFANVKITDASDFDLYGDVVL</sequence>